<feature type="transmembrane region" description="Helical" evidence="1">
    <location>
        <begin position="958"/>
        <end position="980"/>
    </location>
</feature>
<dbReference type="PANTHER" id="PTHR12654">
    <property type="entry name" value="BILE ACID BETA-GLUCOSIDASE-RELATED"/>
    <property type="match status" value="1"/>
</dbReference>
<evidence type="ECO:0000313" key="4">
    <source>
        <dbReference type="EMBL" id="CAK9233138.1"/>
    </source>
</evidence>
<dbReference type="Proteomes" id="UP001497512">
    <property type="component" value="Chromosome 8"/>
</dbReference>
<dbReference type="PIRSF" id="PIRSF028944">
    <property type="entry name" value="Beta_gluc_GBA2"/>
    <property type="match status" value="1"/>
</dbReference>
<dbReference type="Pfam" id="PF12215">
    <property type="entry name" value="Glyco_hydr_116N"/>
    <property type="match status" value="1"/>
</dbReference>
<evidence type="ECO:0000259" key="3">
    <source>
        <dbReference type="Pfam" id="PF12215"/>
    </source>
</evidence>
<gene>
    <name evidence="4" type="ORF">CSSPTR1EN2_LOCUS21336</name>
</gene>
<reference evidence="4" key="1">
    <citation type="submission" date="2024-02" db="EMBL/GenBank/DDBJ databases">
        <authorList>
            <consortium name="ELIXIR-Norway"/>
            <consortium name="Elixir Norway"/>
        </authorList>
    </citation>
    <scope>NUCLEOTIDE SEQUENCE</scope>
</reference>
<evidence type="ECO:0000256" key="1">
    <source>
        <dbReference type="SAM" id="Phobius"/>
    </source>
</evidence>
<feature type="domain" description="Glycosyl-hydrolase family 116 catalytic region" evidence="2">
    <location>
        <begin position="545"/>
        <end position="904"/>
    </location>
</feature>
<proteinExistence type="predicted"/>
<keyword evidence="1" id="KW-0812">Transmembrane</keyword>
<dbReference type="InterPro" id="IPR008928">
    <property type="entry name" value="6-hairpin_glycosidase_sf"/>
</dbReference>
<keyword evidence="1" id="KW-0472">Membrane</keyword>
<dbReference type="PANTHER" id="PTHR12654:SF0">
    <property type="entry name" value="NON-LYSOSOMAL GLUCOSYLCERAMIDASE"/>
    <property type="match status" value="1"/>
</dbReference>
<evidence type="ECO:0000259" key="2">
    <source>
        <dbReference type="Pfam" id="PF04685"/>
    </source>
</evidence>
<dbReference type="InterPro" id="IPR012341">
    <property type="entry name" value="6hp_glycosidase-like_sf"/>
</dbReference>
<evidence type="ECO:0000313" key="5">
    <source>
        <dbReference type="Proteomes" id="UP001497512"/>
    </source>
</evidence>
<dbReference type="EMBL" id="OZ019900">
    <property type="protein sequence ID" value="CAK9233138.1"/>
    <property type="molecule type" value="Genomic_DNA"/>
</dbReference>
<dbReference type="SUPFAM" id="SSF48208">
    <property type="entry name" value="Six-hairpin glycosidases"/>
    <property type="match status" value="1"/>
</dbReference>
<dbReference type="InterPro" id="IPR014551">
    <property type="entry name" value="B_Glucosidase_GBA2-typ"/>
</dbReference>
<keyword evidence="5" id="KW-1185">Reference proteome</keyword>
<sequence length="982" mass="109499">MAFYGGTGKTFHGRRPSWPLADYVQKPTLSLLDHDPGAPPKEAWRRKLNSHVNFLTEFKVTFMEAIRMLQLGLRMWFYVQSERAHGRSPPIDPFYRETKPTACHGVPLGGMGGGSIGRGFRGEFNRWQLSPGVCEESPVLANQFSVFVTREKDGGAKKKISSVLAPGRPQDLERGDNEQGISSWDWNLHGQHSTYHALFPRAWTIYEGEPDPDLKISCRQISPFIPHNYTESSFPVCVFSYTLINTGKESADVSLLFTWANSVGGTSASTGGHYNEPYVDEDGVRGVRLHHKQVPSFLPQFQIDSSAKGGSPVTFAIAAKEARGVTLSTCPCFSIDKEGDYSAKSMWLEMKEKGTFDSGNWNCGISHPSQQGASIGAALAARILIPPNEKKEVVFALAWDSPEARFLKGRAYYRRYTQFYGTKGNAASKLAHDALRDYRKWEVAIEDWQQPVLRDESLPEWYRVTLFNELYYLVAGGTLWTENEATMEAANRSEAEENTEPAGIETAEGLLLKAMEAAMPHDPKDGSSGLPSGLALLQKGEENIGQFIYLEGIEYIMWCTYDVHFYASFALLSLFPKLELSIQRDVAAATLSNNPEKVKYMADGKTGVKKVFGAVPHDLGQHDPWVEVNAYNIHDTSRWKDLNSKFVIQVYRDVVATGDRVFARAVWPAVFAAMAYMDQFDRDRDGLIENDGFPDQTYDTWTVHGVSAYCGGLWLAALQAAAAMADMVEDKDTAQYFQAKFSQARDVYEKKLWNGSYFNYDCGTSSNSNSIQADQMAGQWYAWASGLPPIFDDYKARSALQKIYDFNVMKVKGGKWGAVNGMHFNGKVDETCMQSREIWTGVTYAVAAAMIHEGMNEQAFTAAEGVFLAGWSDLGYSFQTPEAWTTDGHFRSLAYMRPLAIWGMQWALNPHASLLEAPRVPLMERGSSHGIHCGFSSLADALRSNPMPQLRNSRLENFFKHALVVGGIASTMYFIASALARK</sequence>
<protein>
    <recommendedName>
        <fullName evidence="6">NLGase</fullName>
    </recommendedName>
</protein>
<dbReference type="Gene3D" id="1.50.10.10">
    <property type="match status" value="1"/>
</dbReference>
<name>A0ABP0UXW2_9BRYO</name>
<evidence type="ECO:0008006" key="6">
    <source>
        <dbReference type="Google" id="ProtNLM"/>
    </source>
</evidence>
<accession>A0ABP0UXW2</accession>
<organism evidence="4 5">
    <name type="scientific">Sphagnum troendelagicum</name>
    <dbReference type="NCBI Taxonomy" id="128251"/>
    <lineage>
        <taxon>Eukaryota</taxon>
        <taxon>Viridiplantae</taxon>
        <taxon>Streptophyta</taxon>
        <taxon>Embryophyta</taxon>
        <taxon>Bryophyta</taxon>
        <taxon>Sphagnophytina</taxon>
        <taxon>Sphagnopsida</taxon>
        <taxon>Sphagnales</taxon>
        <taxon>Sphagnaceae</taxon>
        <taxon>Sphagnum</taxon>
    </lineage>
</organism>
<dbReference type="Pfam" id="PF04685">
    <property type="entry name" value="DUF608"/>
    <property type="match status" value="1"/>
</dbReference>
<dbReference type="InterPro" id="IPR006775">
    <property type="entry name" value="GH116_catalytic"/>
</dbReference>
<dbReference type="InterPro" id="IPR052566">
    <property type="entry name" value="Non-lysos_glucosylceramidase"/>
</dbReference>
<keyword evidence="1" id="KW-1133">Transmembrane helix</keyword>
<dbReference type="InterPro" id="IPR024462">
    <property type="entry name" value="GH116_N"/>
</dbReference>
<feature type="domain" description="Glycosyl-hydrolase family 116 N-terminal" evidence="3">
    <location>
        <begin position="105"/>
        <end position="441"/>
    </location>
</feature>